<reference evidence="1 2" key="1">
    <citation type="submission" date="2021-06" db="EMBL/GenBank/DDBJ databases">
        <authorList>
            <person name="Sun Q."/>
            <person name="Li D."/>
        </authorList>
    </citation>
    <scope>NUCLEOTIDE SEQUENCE [LARGE SCALE GENOMIC DNA]</scope>
    <source>
        <strain evidence="1 2">MSJ-4</strain>
    </source>
</reference>
<dbReference type="Pfam" id="PF10719">
    <property type="entry name" value="ComFB"/>
    <property type="match status" value="1"/>
</dbReference>
<dbReference type="RefSeq" id="WP_216455563.1">
    <property type="nucleotide sequence ID" value="NZ_JAHLQL010000001.1"/>
</dbReference>
<evidence type="ECO:0000313" key="2">
    <source>
        <dbReference type="Proteomes" id="UP000736583"/>
    </source>
</evidence>
<comment type="caution">
    <text evidence="1">The sequence shown here is derived from an EMBL/GenBank/DDBJ whole genome shotgun (WGS) entry which is preliminary data.</text>
</comment>
<gene>
    <name evidence="1" type="ORF">KQI89_01080</name>
</gene>
<dbReference type="EMBL" id="JAHLQL010000001">
    <property type="protein sequence ID" value="MBU5590347.1"/>
    <property type="molecule type" value="Genomic_DNA"/>
</dbReference>
<dbReference type="InterPro" id="IPR019657">
    <property type="entry name" value="ComFB"/>
</dbReference>
<proteinExistence type="predicted"/>
<organism evidence="1 2">
    <name type="scientific">Clostridium simiarum</name>
    <dbReference type="NCBI Taxonomy" id="2841506"/>
    <lineage>
        <taxon>Bacteria</taxon>
        <taxon>Bacillati</taxon>
        <taxon>Bacillota</taxon>
        <taxon>Clostridia</taxon>
        <taxon>Eubacteriales</taxon>
        <taxon>Clostridiaceae</taxon>
        <taxon>Clostridium</taxon>
    </lineage>
</organism>
<keyword evidence="2" id="KW-1185">Reference proteome</keyword>
<protein>
    <submittedName>
        <fullName evidence="1">Late competence development ComFB family protein</fullName>
    </submittedName>
</protein>
<accession>A0ABS6EYA4</accession>
<dbReference type="Proteomes" id="UP000736583">
    <property type="component" value="Unassembled WGS sequence"/>
</dbReference>
<name>A0ABS6EYA4_9CLOT</name>
<evidence type="ECO:0000313" key="1">
    <source>
        <dbReference type="EMBL" id="MBU5590347.1"/>
    </source>
</evidence>
<sequence length="91" mass="10737">MIKNYMEVFVDNTLSEVIKKYKNICKCHYCLEDIKAIALNNLKPIYVSTKDGDLYTRINELEFQFKTDIVKELTFAIEIVSKKTRHEANRT</sequence>